<protein>
    <recommendedName>
        <fullName evidence="1">F-box domain-containing protein</fullName>
    </recommendedName>
</protein>
<dbReference type="EMBL" id="GL379830">
    <property type="protein sequence ID" value="EGT50875.1"/>
    <property type="molecule type" value="Genomic_DNA"/>
</dbReference>
<accession>G0N2A6</accession>
<dbReference type="FunCoup" id="G0N2A6">
    <property type="interactions" value="1876"/>
</dbReference>
<feature type="domain" description="F-box" evidence="1">
    <location>
        <begin position="3"/>
        <end position="49"/>
    </location>
</feature>
<proteinExistence type="predicted"/>
<dbReference type="PANTHER" id="PTHR21503:SF8">
    <property type="entry name" value="F-BOX ASSOCIATED DOMAIN-CONTAINING PROTEIN-RELATED"/>
    <property type="match status" value="1"/>
</dbReference>
<dbReference type="InParanoid" id="G0N2A6"/>
<dbReference type="AlphaFoldDB" id="G0N2A6"/>
<organism evidence="3">
    <name type="scientific">Caenorhabditis brenneri</name>
    <name type="common">Nematode worm</name>
    <dbReference type="NCBI Taxonomy" id="135651"/>
    <lineage>
        <taxon>Eukaryota</taxon>
        <taxon>Metazoa</taxon>
        <taxon>Ecdysozoa</taxon>
        <taxon>Nematoda</taxon>
        <taxon>Chromadorea</taxon>
        <taxon>Rhabditida</taxon>
        <taxon>Rhabditina</taxon>
        <taxon>Rhabditomorpha</taxon>
        <taxon>Rhabditoidea</taxon>
        <taxon>Rhabditidae</taxon>
        <taxon>Peloderinae</taxon>
        <taxon>Caenorhabditis</taxon>
    </lineage>
</organism>
<evidence type="ECO:0000313" key="3">
    <source>
        <dbReference type="Proteomes" id="UP000008068"/>
    </source>
</evidence>
<dbReference type="SMART" id="SM00256">
    <property type="entry name" value="FBOX"/>
    <property type="match status" value="1"/>
</dbReference>
<dbReference type="Proteomes" id="UP000008068">
    <property type="component" value="Unassembled WGS sequence"/>
</dbReference>
<reference evidence="3" key="1">
    <citation type="submission" date="2011-07" db="EMBL/GenBank/DDBJ databases">
        <authorList>
            <consortium name="Caenorhabditis brenneri Sequencing and Analysis Consortium"/>
            <person name="Wilson R.K."/>
        </authorList>
    </citation>
    <scope>NUCLEOTIDE SEQUENCE [LARGE SCALE GENOMIC DNA]</scope>
    <source>
        <strain evidence="3">PB2801</strain>
    </source>
</reference>
<keyword evidence="3" id="KW-1185">Reference proteome</keyword>
<dbReference type="HOGENOM" id="CLU_070667_0_0_1"/>
<evidence type="ECO:0000313" key="2">
    <source>
        <dbReference type="EMBL" id="EGT50875.1"/>
    </source>
</evidence>
<dbReference type="Pfam" id="PF00646">
    <property type="entry name" value="F-box"/>
    <property type="match status" value="1"/>
</dbReference>
<evidence type="ECO:0000259" key="1">
    <source>
        <dbReference type="PROSITE" id="PS50181"/>
    </source>
</evidence>
<dbReference type="PANTHER" id="PTHR21503">
    <property type="entry name" value="F-BOX-CONTAINING HYPOTHETICAL PROTEIN C.ELEGANS"/>
    <property type="match status" value="1"/>
</dbReference>
<dbReference type="InterPro" id="IPR001810">
    <property type="entry name" value="F-box_dom"/>
</dbReference>
<sequence length="326" mass="38314">MSTIPLLKLPILVITNILESMGLIDRFLLAHVSQRMKRIIKNSARVRNHRFLVFFNQRAGFRFETMDRKTLPEDFIVEDDDAADMNYIEKLLRKPFKLSMSKTNRQILTIYWDDVFIGMKTICEEITELFSVPVNGVCFDLNGVDYHLESITNFINSLNPRPESVRVDGEKCDFQQYKYVLENIKSSNNLACHAEPKEHLEMGDISLKFEKLYIKSGKWIKLDHLKSIEANEIVIDHSNFTDQILKNLFRNLKGLLHSKTKKLEIYVYRHVDIDTVMDDFDADEDDESRWSFPMDNGENFIVDFNDDPILRRFSILLDKKEDNQED</sequence>
<gene>
    <name evidence="2" type="ORF">CAEBREN_08593</name>
</gene>
<dbReference type="PROSITE" id="PS50181">
    <property type="entry name" value="FBOX"/>
    <property type="match status" value="1"/>
</dbReference>
<name>G0N2A6_CAEBE</name>